<dbReference type="AlphaFoldDB" id="A0A2H0CZ62"/>
<keyword evidence="1" id="KW-0472">Membrane</keyword>
<organism evidence="2 3">
    <name type="scientific">Candidatus Kuenenbacteria bacterium CG22_combo_CG10-13_8_21_14_all_39_9</name>
    <dbReference type="NCBI Taxonomy" id="1974621"/>
    <lineage>
        <taxon>Bacteria</taxon>
        <taxon>Candidatus Kueneniibacteriota</taxon>
    </lineage>
</organism>
<accession>A0A2H0CZ62</accession>
<reference evidence="2 3" key="1">
    <citation type="submission" date="2017-09" db="EMBL/GenBank/DDBJ databases">
        <title>Depth-based differentiation of microbial function through sediment-hosted aquifers and enrichment of novel symbionts in the deep terrestrial subsurface.</title>
        <authorList>
            <person name="Probst A.J."/>
            <person name="Ladd B."/>
            <person name="Jarett J.K."/>
            <person name="Geller-Mcgrath D.E."/>
            <person name="Sieber C.M."/>
            <person name="Emerson J.B."/>
            <person name="Anantharaman K."/>
            <person name="Thomas B.C."/>
            <person name="Malmstrom R."/>
            <person name="Stieglmeier M."/>
            <person name="Klingl A."/>
            <person name="Woyke T."/>
            <person name="Ryan C.M."/>
            <person name="Banfield J.F."/>
        </authorList>
    </citation>
    <scope>NUCLEOTIDE SEQUENCE [LARGE SCALE GENOMIC DNA]</scope>
    <source>
        <strain evidence="2">CG22_combo_CG10-13_8_21_14_all_39_9</strain>
    </source>
</reference>
<dbReference type="EMBL" id="PCTN01000219">
    <property type="protein sequence ID" value="PIP75207.1"/>
    <property type="molecule type" value="Genomic_DNA"/>
</dbReference>
<evidence type="ECO:0000313" key="3">
    <source>
        <dbReference type="Proteomes" id="UP000230159"/>
    </source>
</evidence>
<keyword evidence="1" id="KW-0812">Transmembrane</keyword>
<evidence type="ECO:0000313" key="2">
    <source>
        <dbReference type="EMBL" id="PIP75207.1"/>
    </source>
</evidence>
<dbReference type="Proteomes" id="UP000230159">
    <property type="component" value="Unassembled WGS sequence"/>
</dbReference>
<feature type="transmembrane region" description="Helical" evidence="1">
    <location>
        <begin position="51"/>
        <end position="67"/>
    </location>
</feature>
<sequence>MKSRPKKQNIPNKDFLRRAHRHLLLTPANQRRQTETDGGARAKFPLGYSRGAAYLLILNGASTPLFFTKNLKKSMMKVWRLRSWRK</sequence>
<gene>
    <name evidence="2" type="ORF">COW86_05020</name>
</gene>
<protein>
    <submittedName>
        <fullName evidence="2">Uncharacterized protein</fullName>
    </submittedName>
</protein>
<comment type="caution">
    <text evidence="2">The sequence shown here is derived from an EMBL/GenBank/DDBJ whole genome shotgun (WGS) entry which is preliminary data.</text>
</comment>
<name>A0A2H0CZ62_9BACT</name>
<evidence type="ECO:0000256" key="1">
    <source>
        <dbReference type="SAM" id="Phobius"/>
    </source>
</evidence>
<proteinExistence type="predicted"/>
<keyword evidence="1" id="KW-1133">Transmembrane helix</keyword>